<dbReference type="Proteomes" id="UP000076218">
    <property type="component" value="Unassembled WGS sequence"/>
</dbReference>
<accession>A0A154UXH7</accession>
<dbReference type="RefSeq" id="WP_063072884.1">
    <property type="nucleotide sequence ID" value="NZ_LQXA01000061.1"/>
</dbReference>
<dbReference type="OrthoDB" id="5438043at2"/>
<dbReference type="PANTHER" id="PTHR33490">
    <property type="entry name" value="BLR5614 PROTEIN-RELATED"/>
    <property type="match status" value="1"/>
</dbReference>
<dbReference type="InterPro" id="IPR038765">
    <property type="entry name" value="Papain-like_cys_pep_sf"/>
</dbReference>
<evidence type="ECO:0000313" key="2">
    <source>
        <dbReference type="EMBL" id="KZC93719.1"/>
    </source>
</evidence>
<protein>
    <submittedName>
        <fullName evidence="2">Transglutaminase</fullName>
    </submittedName>
</protein>
<name>A0A154UXH7_9MICO</name>
<dbReference type="PANTHER" id="PTHR33490:SF12">
    <property type="entry name" value="BLL5557 PROTEIN"/>
    <property type="match status" value="1"/>
</dbReference>
<gene>
    <name evidence="2" type="ORF">AWH51_01455</name>
</gene>
<evidence type="ECO:0000313" key="3">
    <source>
        <dbReference type="Proteomes" id="UP000076218"/>
    </source>
</evidence>
<dbReference type="EMBL" id="LQXA01000061">
    <property type="protein sequence ID" value="KZC93719.1"/>
    <property type="molecule type" value="Genomic_DNA"/>
</dbReference>
<sequence>MRRDVSSLLELQVAGGSEMAFAVAVARGADIASETLEFALDGRPVAATEVVDRHDTRLHVLEVGAGVLTMEYRATVTGRRDPAPLDDVDLWVYRRPSRYCESDTLFPTARSEFRGLDGLPLLQAVRAFVADTLRYAPGSSLPTDGAVQTLLARRGVCRDYAHLVIAMLRALDVPARLAAVYAPGLRPMDFHAVAEAWVDGAWHVVDATGLAPRQSLLRISTGRDASDTAFLTNTRSLVTISRMEVLATVDELPVDDATAPVRLG</sequence>
<feature type="domain" description="Transglutaminase-like" evidence="1">
    <location>
        <begin position="149"/>
        <end position="209"/>
    </location>
</feature>
<reference evidence="2 3" key="1">
    <citation type="submission" date="2016-01" db="EMBL/GenBank/DDBJ databases">
        <title>Draft genome sequence of Clavibacter michiganensis subsp. tessellarius DOAB 609.</title>
        <authorList>
            <person name="Tambong J.T."/>
        </authorList>
    </citation>
    <scope>NUCLEOTIDE SEQUENCE [LARGE SCALE GENOMIC DNA]</scope>
    <source>
        <strain evidence="2 3">DOAB 609</strain>
    </source>
</reference>
<evidence type="ECO:0000259" key="1">
    <source>
        <dbReference type="SMART" id="SM00460"/>
    </source>
</evidence>
<organism evidence="2 3">
    <name type="scientific">Clavibacter tessellarius</name>
    <dbReference type="NCBI Taxonomy" id="31965"/>
    <lineage>
        <taxon>Bacteria</taxon>
        <taxon>Bacillati</taxon>
        <taxon>Actinomycetota</taxon>
        <taxon>Actinomycetes</taxon>
        <taxon>Micrococcales</taxon>
        <taxon>Microbacteriaceae</taxon>
        <taxon>Clavibacter</taxon>
    </lineage>
</organism>
<dbReference type="Gene3D" id="3.10.620.30">
    <property type="match status" value="1"/>
</dbReference>
<proteinExistence type="predicted"/>
<dbReference type="Gene3D" id="2.60.40.2250">
    <property type="match status" value="1"/>
</dbReference>
<dbReference type="AlphaFoldDB" id="A0A154UXH7"/>
<dbReference type="SMART" id="SM00460">
    <property type="entry name" value="TGc"/>
    <property type="match status" value="1"/>
</dbReference>
<dbReference type="SUPFAM" id="SSF54001">
    <property type="entry name" value="Cysteine proteinases"/>
    <property type="match status" value="1"/>
</dbReference>
<comment type="caution">
    <text evidence="2">The sequence shown here is derived from an EMBL/GenBank/DDBJ whole genome shotgun (WGS) entry which is preliminary data.</text>
</comment>
<dbReference type="STRING" id="31965.AWH51_01455"/>
<dbReference type="InterPro" id="IPR002931">
    <property type="entry name" value="Transglutaminase-like"/>
</dbReference>
<dbReference type="Pfam" id="PF01841">
    <property type="entry name" value="Transglut_core"/>
    <property type="match status" value="1"/>
</dbReference>